<dbReference type="EMBL" id="CP001104">
    <property type="protein sequence ID" value="ACR71511.1"/>
    <property type="molecule type" value="Genomic_DNA"/>
</dbReference>
<organism evidence="1 2">
    <name type="scientific">Lachnospira eligens (strain ATCC 27750 / DSM 3376 / VPI C15-48 / C15-B4)</name>
    <name type="common">Eubacterium eligens</name>
    <dbReference type="NCBI Taxonomy" id="515620"/>
    <lineage>
        <taxon>Bacteria</taxon>
        <taxon>Bacillati</taxon>
        <taxon>Bacillota</taxon>
        <taxon>Clostridia</taxon>
        <taxon>Lachnospirales</taxon>
        <taxon>Lachnospiraceae</taxon>
        <taxon>Lachnospira</taxon>
    </lineage>
</organism>
<dbReference type="HOGENOM" id="CLU_093847_0_0_9"/>
<name>C4Z3P2_LACE2</name>
<dbReference type="Proteomes" id="UP000001476">
    <property type="component" value="Chromosome"/>
</dbReference>
<keyword evidence="2" id="KW-1185">Reference proteome</keyword>
<dbReference type="eggNOG" id="COG1345">
    <property type="taxonomic scope" value="Bacteria"/>
</dbReference>
<dbReference type="AlphaFoldDB" id="C4Z3P2"/>
<accession>C4Z3P2</accession>
<evidence type="ECO:0008006" key="3">
    <source>
        <dbReference type="Google" id="ProtNLM"/>
    </source>
</evidence>
<evidence type="ECO:0000313" key="2">
    <source>
        <dbReference type="Proteomes" id="UP000001476"/>
    </source>
</evidence>
<dbReference type="STRING" id="515620.EUBELI_00498"/>
<protein>
    <recommendedName>
        <fullName evidence="3">Flagellar hook-associated protein 2 C-terminal domain-containing protein</fullName>
    </recommendedName>
</protein>
<gene>
    <name evidence="1" type="ordered locus">EUBELI_00498</name>
</gene>
<dbReference type="KEGG" id="eel:EUBELI_00498"/>
<proteinExistence type="predicted"/>
<evidence type="ECO:0000313" key="1">
    <source>
        <dbReference type="EMBL" id="ACR71511.1"/>
    </source>
</evidence>
<reference evidence="1 2" key="1">
    <citation type="journal article" date="2009" name="Proc. Natl. Acad. Sci. U.S.A.">
        <title>Characterizing a model human gut microbiota composed of members of its two dominant bacterial phyla.</title>
        <authorList>
            <person name="Mahowald M.A."/>
            <person name="Rey F.E."/>
            <person name="Seedorf H."/>
            <person name="Turnbaugh P.J."/>
            <person name="Fulton R.S."/>
            <person name="Wollam A."/>
            <person name="Shah N."/>
            <person name="Wang C."/>
            <person name="Magrini V."/>
            <person name="Wilson R.K."/>
            <person name="Cantarel B.L."/>
            <person name="Coutinho P.M."/>
            <person name="Henrissat B."/>
            <person name="Crock L.W."/>
            <person name="Russell A."/>
            <person name="Verberkmoes N.C."/>
            <person name="Hettich R.L."/>
            <person name="Gordon J.I."/>
        </authorList>
    </citation>
    <scope>NUCLEOTIDE SEQUENCE [LARGE SCALE GENOMIC DNA]</scope>
    <source>
        <strain evidence="2">ATCC 27750 / DSM 3376 / VPI C15-48 / C15-B4</strain>
    </source>
</reference>
<sequence length="256" mass="27696">MHMSINAYNASTISALFAGLNNSSSGTSLSYGIDFTTYNSIKNGSYSKLMRKYYSNQASESTNGATANKNTGKVHSIDKQKNNATVNRDNAASLVDSASELKKYSLWSKVDKTDKDGNTTKEYDTDKIAKAVSSFVKDYNSLVSSTADSSSRYVLNSASNMVNYTRANADLLKKIGISVGSDNKLTVDEDKLKTSDMAVIKSVFKDSGSFGQTISAKASTIYGNAVSQLSELSTKNSYTSNGLYSYSSGYTYNQYT</sequence>